<feature type="domain" description="Galectin" evidence="4">
    <location>
        <begin position="34"/>
        <end position="166"/>
    </location>
</feature>
<dbReference type="InterPro" id="IPR013320">
    <property type="entry name" value="ConA-like_dom_sf"/>
</dbReference>
<evidence type="ECO:0000256" key="2">
    <source>
        <dbReference type="ARBA" id="ARBA00022737"/>
    </source>
</evidence>
<keyword evidence="1 3" id="KW-0430">Lectin</keyword>
<protein>
    <recommendedName>
        <fullName evidence="3">Galectin</fullName>
    </recommendedName>
</protein>
<dbReference type="SUPFAM" id="SSF49899">
    <property type="entry name" value="Concanavalin A-like lectins/glucanases"/>
    <property type="match status" value="2"/>
</dbReference>
<dbReference type="PROSITE" id="PS51304">
    <property type="entry name" value="GALECTIN"/>
    <property type="match status" value="2"/>
</dbReference>
<evidence type="ECO:0000259" key="4">
    <source>
        <dbReference type="PROSITE" id="PS51304"/>
    </source>
</evidence>
<accession>A0A914VHL7</accession>
<evidence type="ECO:0000256" key="3">
    <source>
        <dbReference type="RuleBase" id="RU102079"/>
    </source>
</evidence>
<evidence type="ECO:0000256" key="1">
    <source>
        <dbReference type="ARBA" id="ARBA00022734"/>
    </source>
</evidence>
<keyword evidence="5" id="KW-1185">Reference proteome</keyword>
<dbReference type="WBParaSite" id="PSAMB.scaffold197size66919.g3587.t1">
    <property type="protein sequence ID" value="PSAMB.scaffold197size66919.g3587.t1"/>
    <property type="gene ID" value="PSAMB.scaffold197size66919.g3587"/>
</dbReference>
<dbReference type="FunFam" id="2.60.120.200:FF:000124">
    <property type="entry name" value="Galectin-4"/>
    <property type="match status" value="1"/>
</dbReference>
<dbReference type="SMART" id="SM00276">
    <property type="entry name" value="GLECT"/>
    <property type="match status" value="2"/>
</dbReference>
<dbReference type="PANTHER" id="PTHR11346">
    <property type="entry name" value="GALECTIN"/>
    <property type="match status" value="1"/>
</dbReference>
<dbReference type="InterPro" id="IPR044156">
    <property type="entry name" value="Galectin-like"/>
</dbReference>
<dbReference type="Proteomes" id="UP000887566">
    <property type="component" value="Unplaced"/>
</dbReference>
<evidence type="ECO:0000313" key="5">
    <source>
        <dbReference type="Proteomes" id="UP000887566"/>
    </source>
</evidence>
<name>A0A914VHL7_9BILA</name>
<organism evidence="5 6">
    <name type="scientific">Plectus sambesii</name>
    <dbReference type="NCBI Taxonomy" id="2011161"/>
    <lineage>
        <taxon>Eukaryota</taxon>
        <taxon>Metazoa</taxon>
        <taxon>Ecdysozoa</taxon>
        <taxon>Nematoda</taxon>
        <taxon>Chromadorea</taxon>
        <taxon>Plectida</taxon>
        <taxon>Plectina</taxon>
        <taxon>Plectoidea</taxon>
        <taxon>Plectidae</taxon>
        <taxon>Plectus</taxon>
    </lineage>
</organism>
<dbReference type="CDD" id="cd00070">
    <property type="entry name" value="GLECT"/>
    <property type="match status" value="2"/>
</dbReference>
<dbReference type="Pfam" id="PF00337">
    <property type="entry name" value="Gal-bind_lectin"/>
    <property type="match status" value="2"/>
</dbReference>
<dbReference type="FunFam" id="2.60.120.200:FF:000261">
    <property type="entry name" value="Galectin"/>
    <property type="match status" value="1"/>
</dbReference>
<evidence type="ECO:0000313" key="6">
    <source>
        <dbReference type="WBParaSite" id="PSAMB.scaffold197size66919.g3587.t1"/>
    </source>
</evidence>
<dbReference type="PANTHER" id="PTHR11346:SF189">
    <property type="entry name" value="GALECTIN"/>
    <property type="match status" value="1"/>
</dbReference>
<keyword evidence="2" id="KW-0677">Repeat</keyword>
<dbReference type="Gene3D" id="2.60.120.200">
    <property type="match status" value="2"/>
</dbReference>
<dbReference type="GO" id="GO:0030246">
    <property type="term" value="F:carbohydrate binding"/>
    <property type="evidence" value="ECO:0007669"/>
    <property type="project" value="UniProtKB-UniRule"/>
</dbReference>
<proteinExistence type="predicted"/>
<dbReference type="InterPro" id="IPR001079">
    <property type="entry name" value="Galectin_CRD"/>
</dbReference>
<reference evidence="6" key="1">
    <citation type="submission" date="2022-11" db="UniProtKB">
        <authorList>
            <consortium name="WormBaseParasite"/>
        </authorList>
    </citation>
    <scope>IDENTIFICATION</scope>
</reference>
<dbReference type="SMART" id="SM00908">
    <property type="entry name" value="Gal-bind_lectin"/>
    <property type="match status" value="2"/>
</dbReference>
<dbReference type="AlphaFoldDB" id="A0A914VHL7"/>
<sequence>MASFIRRLFGGKKKKAIRKDSITGRSHTWPTPYLSKLEGTQLQPGQSLIVRGVVTGVDRFDINLTTGPNVEGEPLDNVVLHVGCRLKEKKVVLNSYLNGEWEKEKRVRCPFKSGEEFDYRIRAHENHFEVFIEHKLVAKFEYRLPLNAITHLFINGDIELYAVSWEGKYYTVPYAADIPGNFYPGRKLFVSGITTKKSKEFIIDLHSGNDIAFHFDSRFKDKVIVRNTQSEGNWGKEERDGEFPCRKKRNCDVIIYCDEAQFKCYVDGALFCVYNHRMSPRNIDKLSISGDIELQGVHLK</sequence>
<feature type="domain" description="Galectin" evidence="4">
    <location>
        <begin position="174"/>
        <end position="300"/>
    </location>
</feature>